<dbReference type="OrthoDB" id="9809488at2"/>
<dbReference type="Gene3D" id="2.70.70.10">
    <property type="entry name" value="Glucose Permease (Domain IIA)"/>
    <property type="match status" value="1"/>
</dbReference>
<dbReference type="EMBL" id="VDCQ01000049">
    <property type="protein sequence ID" value="TNJ63030.1"/>
    <property type="molecule type" value="Genomic_DNA"/>
</dbReference>
<dbReference type="InterPro" id="IPR016047">
    <property type="entry name" value="M23ase_b-sheet_dom"/>
</dbReference>
<comment type="caution">
    <text evidence="2">The sequence shown here is derived from an EMBL/GenBank/DDBJ whole genome shotgun (WGS) entry which is preliminary data.</text>
</comment>
<dbReference type="InterPro" id="IPR050570">
    <property type="entry name" value="Cell_wall_metabolism_enzyme"/>
</dbReference>
<proteinExistence type="predicted"/>
<name>A0A5C4T2S4_9BACL</name>
<evidence type="ECO:0000259" key="1">
    <source>
        <dbReference type="Pfam" id="PF01551"/>
    </source>
</evidence>
<dbReference type="InterPro" id="IPR011055">
    <property type="entry name" value="Dup_hybrid_motif"/>
</dbReference>
<organism evidence="2 3">
    <name type="scientific">Paenibacillus hemerocallicola</name>
    <dbReference type="NCBI Taxonomy" id="1172614"/>
    <lineage>
        <taxon>Bacteria</taxon>
        <taxon>Bacillati</taxon>
        <taxon>Bacillota</taxon>
        <taxon>Bacilli</taxon>
        <taxon>Bacillales</taxon>
        <taxon>Paenibacillaceae</taxon>
        <taxon>Paenibacillus</taxon>
    </lineage>
</organism>
<dbReference type="Pfam" id="PF01551">
    <property type="entry name" value="Peptidase_M23"/>
    <property type="match status" value="1"/>
</dbReference>
<feature type="domain" description="M23ase beta-sheet core" evidence="1">
    <location>
        <begin position="48"/>
        <end position="139"/>
    </location>
</feature>
<dbReference type="GO" id="GO:0004222">
    <property type="term" value="F:metalloendopeptidase activity"/>
    <property type="evidence" value="ECO:0007669"/>
    <property type="project" value="TreeGrafter"/>
</dbReference>
<gene>
    <name evidence="2" type="ORF">FE784_27500</name>
</gene>
<keyword evidence="3" id="KW-1185">Reference proteome</keyword>
<dbReference type="SUPFAM" id="SSF51261">
    <property type="entry name" value="Duplicated hybrid motif"/>
    <property type="match status" value="1"/>
</dbReference>
<evidence type="ECO:0000313" key="2">
    <source>
        <dbReference type="EMBL" id="TNJ63030.1"/>
    </source>
</evidence>
<sequence>MSSEHPEGQLPYLRDALGRDCVAMKFVDGWTRAYAGDGKRNEDWFGWNTDVLAPFEGKVEDVYINPKTNEPGMIDHSRSSSIVFSREDGVKVVYAHVREVGVYIGDAVKAGDVVCRVGNNGYSRHPHIHVGAWRGKEPLQIRFDLRAMGEQLKQLGDEEYLL</sequence>
<dbReference type="CDD" id="cd12797">
    <property type="entry name" value="M23_peptidase"/>
    <property type="match status" value="1"/>
</dbReference>
<evidence type="ECO:0000313" key="3">
    <source>
        <dbReference type="Proteomes" id="UP000307943"/>
    </source>
</evidence>
<dbReference type="PANTHER" id="PTHR21666">
    <property type="entry name" value="PEPTIDASE-RELATED"/>
    <property type="match status" value="1"/>
</dbReference>
<dbReference type="AlphaFoldDB" id="A0A5C4T2S4"/>
<reference evidence="2 3" key="1">
    <citation type="submission" date="2019-05" db="EMBL/GenBank/DDBJ databases">
        <title>We sequenced the genome of Paenibacillus hemerocallicola KCTC 33185 for further insight into its adaptation and study the phylogeny of Paenibacillus.</title>
        <authorList>
            <person name="Narsing Rao M.P."/>
        </authorList>
    </citation>
    <scope>NUCLEOTIDE SEQUENCE [LARGE SCALE GENOMIC DNA]</scope>
    <source>
        <strain evidence="2 3">KCTC 33185</strain>
    </source>
</reference>
<dbReference type="PANTHER" id="PTHR21666:SF270">
    <property type="entry name" value="MUREIN HYDROLASE ACTIVATOR ENVC"/>
    <property type="match status" value="1"/>
</dbReference>
<dbReference type="Proteomes" id="UP000307943">
    <property type="component" value="Unassembled WGS sequence"/>
</dbReference>
<accession>A0A5C4T2S4</accession>
<protein>
    <submittedName>
        <fullName evidence="2">M23 family metallopeptidase</fullName>
    </submittedName>
</protein>